<dbReference type="Pfam" id="PF00107">
    <property type="entry name" value="ADH_zinc_N"/>
    <property type="match status" value="1"/>
</dbReference>
<dbReference type="RefSeq" id="WP_092449519.1">
    <property type="nucleotide sequence ID" value="NZ_FOJI01000001.1"/>
</dbReference>
<dbReference type="OrthoDB" id="9777057at2"/>
<evidence type="ECO:0000256" key="4">
    <source>
        <dbReference type="RuleBase" id="RU361277"/>
    </source>
</evidence>
<accession>A0A1I0M299</accession>
<keyword evidence="3" id="KW-0560">Oxidoreductase</keyword>
<dbReference type="InterPro" id="IPR036291">
    <property type="entry name" value="NAD(P)-bd_dom_sf"/>
</dbReference>
<dbReference type="InterPro" id="IPR013149">
    <property type="entry name" value="ADH-like_C"/>
</dbReference>
<evidence type="ECO:0000256" key="3">
    <source>
        <dbReference type="ARBA" id="ARBA00023002"/>
    </source>
</evidence>
<gene>
    <name evidence="6" type="ORF">SAMN05421659_101118</name>
</gene>
<dbReference type="SUPFAM" id="SSF50129">
    <property type="entry name" value="GroES-like"/>
    <property type="match status" value="1"/>
</dbReference>
<keyword evidence="7" id="KW-1185">Reference proteome</keyword>
<dbReference type="Pfam" id="PF08240">
    <property type="entry name" value="ADH_N"/>
    <property type="match status" value="1"/>
</dbReference>
<dbReference type="SUPFAM" id="SSF51735">
    <property type="entry name" value="NAD(P)-binding Rossmann-fold domains"/>
    <property type="match status" value="1"/>
</dbReference>
<dbReference type="PANTHER" id="PTHR43401">
    <property type="entry name" value="L-THREONINE 3-DEHYDROGENASE"/>
    <property type="match status" value="1"/>
</dbReference>
<sequence length="340" mass="36985">MKVMKVIEPGKLECLEEPIPELKDEKSVLIKVHAAGICGSDISIYRGTSPVATYPRVIGHEFAGEIVKIGTEVTNVKLGDHVAVNPVIGCGCCRICLKGRSNVCENLSVIGVHVDGGYREYVDVPAMNCFAVSKDMPWEKAAIIEPYTVAAQVTSRGGVSEGDIVLILGAGQIALTVLQVCKLLGAHVIITDLVEERLIRAKEYGADEVINTLNQDIYERVLELTDGIGADVSIDAACVGKTLEQAAKCTRNAGVVVTMGFADRQVPITELQITKNELDIRGSRLNNNKFPQVIEWIESGKLDPTRIITDRLSFTEVLTGINKVKEDPEHTMKVILTYND</sequence>
<dbReference type="PROSITE" id="PS00059">
    <property type="entry name" value="ADH_ZINC"/>
    <property type="match status" value="1"/>
</dbReference>
<dbReference type="EMBL" id="FOJI01000001">
    <property type="protein sequence ID" value="SEV82567.1"/>
    <property type="molecule type" value="Genomic_DNA"/>
</dbReference>
<dbReference type="InterPro" id="IPR013154">
    <property type="entry name" value="ADH-like_N"/>
</dbReference>
<dbReference type="PANTHER" id="PTHR43401:SF2">
    <property type="entry name" value="L-THREONINE 3-DEHYDROGENASE"/>
    <property type="match status" value="1"/>
</dbReference>
<keyword evidence="1 4" id="KW-0479">Metal-binding</keyword>
<organism evidence="6 7">
    <name type="scientific">[Clostridium] fimetarium</name>
    <dbReference type="NCBI Taxonomy" id="99656"/>
    <lineage>
        <taxon>Bacteria</taxon>
        <taxon>Bacillati</taxon>
        <taxon>Bacillota</taxon>
        <taxon>Clostridia</taxon>
        <taxon>Lachnospirales</taxon>
        <taxon>Lachnospiraceae</taxon>
    </lineage>
</organism>
<evidence type="ECO:0000256" key="1">
    <source>
        <dbReference type="ARBA" id="ARBA00022723"/>
    </source>
</evidence>
<dbReference type="CDD" id="cd08261">
    <property type="entry name" value="Zn_ADH7"/>
    <property type="match status" value="1"/>
</dbReference>
<protein>
    <submittedName>
        <fullName evidence="6">L-gulonate 5-dehydrogenase</fullName>
    </submittedName>
</protein>
<dbReference type="InterPro" id="IPR011032">
    <property type="entry name" value="GroES-like_sf"/>
</dbReference>
<dbReference type="PROSITE" id="PS00222">
    <property type="entry name" value="IGFBP_N_1"/>
    <property type="match status" value="1"/>
</dbReference>
<dbReference type="InterPro" id="IPR050129">
    <property type="entry name" value="Zn_alcohol_dh"/>
</dbReference>
<keyword evidence="2 4" id="KW-0862">Zinc</keyword>
<dbReference type="InterPro" id="IPR020843">
    <property type="entry name" value="ER"/>
</dbReference>
<feature type="domain" description="Enoyl reductase (ER)" evidence="5">
    <location>
        <begin position="10"/>
        <end position="336"/>
    </location>
</feature>
<dbReference type="Gene3D" id="3.90.180.10">
    <property type="entry name" value="Medium-chain alcohol dehydrogenases, catalytic domain"/>
    <property type="match status" value="1"/>
</dbReference>
<evidence type="ECO:0000256" key="2">
    <source>
        <dbReference type="ARBA" id="ARBA00022833"/>
    </source>
</evidence>
<dbReference type="STRING" id="99656.SAMN05421659_101118"/>
<proteinExistence type="inferred from homology"/>
<dbReference type="Gene3D" id="3.40.50.720">
    <property type="entry name" value="NAD(P)-binding Rossmann-like Domain"/>
    <property type="match status" value="1"/>
</dbReference>
<dbReference type="InterPro" id="IPR017891">
    <property type="entry name" value="Insulin_GF-bd_Cys-rich_CS"/>
</dbReference>
<evidence type="ECO:0000259" key="5">
    <source>
        <dbReference type="SMART" id="SM00829"/>
    </source>
</evidence>
<reference evidence="6 7" key="1">
    <citation type="submission" date="2016-10" db="EMBL/GenBank/DDBJ databases">
        <authorList>
            <person name="de Groot N.N."/>
        </authorList>
    </citation>
    <scope>NUCLEOTIDE SEQUENCE [LARGE SCALE GENOMIC DNA]</scope>
    <source>
        <strain evidence="6 7">DSM 9179</strain>
    </source>
</reference>
<dbReference type="InterPro" id="IPR002328">
    <property type="entry name" value="ADH_Zn_CS"/>
</dbReference>
<comment type="similarity">
    <text evidence="4">Belongs to the zinc-containing alcohol dehydrogenase family.</text>
</comment>
<evidence type="ECO:0000313" key="7">
    <source>
        <dbReference type="Proteomes" id="UP000199701"/>
    </source>
</evidence>
<dbReference type="GO" id="GO:0016491">
    <property type="term" value="F:oxidoreductase activity"/>
    <property type="evidence" value="ECO:0007669"/>
    <property type="project" value="UniProtKB-KW"/>
</dbReference>
<comment type="cofactor">
    <cofactor evidence="4">
        <name>Zn(2+)</name>
        <dbReference type="ChEBI" id="CHEBI:29105"/>
    </cofactor>
</comment>
<dbReference type="SMART" id="SM00829">
    <property type="entry name" value="PKS_ER"/>
    <property type="match status" value="1"/>
</dbReference>
<dbReference type="GO" id="GO:0008270">
    <property type="term" value="F:zinc ion binding"/>
    <property type="evidence" value="ECO:0007669"/>
    <property type="project" value="InterPro"/>
</dbReference>
<evidence type="ECO:0000313" key="6">
    <source>
        <dbReference type="EMBL" id="SEV82567.1"/>
    </source>
</evidence>
<name>A0A1I0M299_9FIRM</name>
<dbReference type="Proteomes" id="UP000199701">
    <property type="component" value="Unassembled WGS sequence"/>
</dbReference>
<dbReference type="AlphaFoldDB" id="A0A1I0M299"/>